<gene>
    <name evidence="10" type="primary">egsA</name>
    <name evidence="10" type="ORF">CQW34_03857</name>
</gene>
<dbReference type="GO" id="GO:0008654">
    <property type="term" value="P:phospholipid biosynthetic process"/>
    <property type="evidence" value="ECO:0007669"/>
    <property type="project" value="UniProtKB-KW"/>
</dbReference>
<dbReference type="PANTHER" id="PTHR43616:SF5">
    <property type="entry name" value="GLYCEROL DEHYDROGENASE 1"/>
    <property type="match status" value="1"/>
</dbReference>
<keyword evidence="3" id="KW-0479">Metal-binding</keyword>
<keyword evidence="4" id="KW-0521">NADP</keyword>
<comment type="caution">
    <text evidence="10">The sequence shown here is derived from an EMBL/GenBank/DDBJ whole genome shotgun (WGS) entry which is preliminary data.</text>
</comment>
<evidence type="ECO:0000256" key="7">
    <source>
        <dbReference type="ARBA" id="ARBA00023098"/>
    </source>
</evidence>
<evidence type="ECO:0000256" key="2">
    <source>
        <dbReference type="ARBA" id="ARBA00022516"/>
    </source>
</evidence>
<keyword evidence="6" id="KW-0520">NAD</keyword>
<dbReference type="InterPro" id="IPR016205">
    <property type="entry name" value="Glycerol_DH"/>
</dbReference>
<evidence type="ECO:0000256" key="8">
    <source>
        <dbReference type="ARBA" id="ARBA00023209"/>
    </source>
</evidence>
<sequence length="331" mass="37171">MFYKHLEIPVFVEIDNRVLGRVDKMLTSSHLFFSHKTLVTSPELYTLYSHFIDSNKFDSLILIQGGKVEEYSLLKKQCDNLDTLFIAFGGGSILDIVKYAATDMNIPYIAMPSTLSNDAIYSPVARLTCNGKKKSFGVKPPIGIVVDLSIVNKSPKQLILAGVGDLLSNLSAIKDWELSRLSIGEKIDELSFMLAKEAAVSILRYSEKDLYTDVFLADLARGLITSGLSMIHSGNTRGTSGSEHLMSHAIDEYFSDKSTIHGIQVAWAHLLIEKLLRTESEYNMINSYFSRIGLNSMIKQYIQFSEIDFMKMIPLAKMIRNRYTVLNLVGR</sequence>
<dbReference type="PANTHER" id="PTHR43616">
    <property type="entry name" value="GLYCEROL DEHYDROGENASE"/>
    <property type="match status" value="1"/>
</dbReference>
<accession>A0A1C0W8N3</accession>
<dbReference type="SUPFAM" id="SSF56796">
    <property type="entry name" value="Dehydroquinate synthase-like"/>
    <property type="match status" value="1"/>
</dbReference>
<dbReference type="Pfam" id="PF13685">
    <property type="entry name" value="Fe-ADH_2"/>
    <property type="match status" value="1"/>
</dbReference>
<dbReference type="EC" id="1.1.1.261" evidence="10"/>
<dbReference type="RefSeq" id="WP_032568573.1">
    <property type="nucleotide sequence ID" value="NZ_CP098482.1"/>
</dbReference>
<dbReference type="InterPro" id="IPR032837">
    <property type="entry name" value="G1PDH"/>
</dbReference>
<evidence type="ECO:0000256" key="6">
    <source>
        <dbReference type="ARBA" id="ARBA00023027"/>
    </source>
</evidence>
<reference evidence="10 11" key="1">
    <citation type="journal article" date="2017" name="MBio">
        <title>Gut Symbiont Bacteroides fragilis Secretes a Eukaryotic-Like Ubiquitin Protein That Mediates Intraspecies Antagonism.</title>
        <authorList>
            <person name="Chatzidaki-Livanis M."/>
            <person name="Coyne M.J."/>
            <person name="Roelofs K.G."/>
            <person name="Gentyala R.R."/>
            <person name="Caldwell J.M."/>
            <person name="Comstock L.E."/>
        </authorList>
    </citation>
    <scope>NUCLEOTIDE SEQUENCE [LARGE SCALE GENOMIC DNA]</scope>
    <source>
        <strain evidence="10 11">12905</strain>
    </source>
</reference>
<evidence type="ECO:0000256" key="3">
    <source>
        <dbReference type="ARBA" id="ARBA00022723"/>
    </source>
</evidence>
<dbReference type="Proteomes" id="UP000231846">
    <property type="component" value="Unassembled WGS sequence"/>
</dbReference>
<dbReference type="AlphaFoldDB" id="A0A1C0W8N3"/>
<evidence type="ECO:0000256" key="9">
    <source>
        <dbReference type="ARBA" id="ARBA00023264"/>
    </source>
</evidence>
<keyword evidence="1" id="KW-0963">Cytoplasm</keyword>
<organism evidence="10 11">
    <name type="scientific">Bacteroides fragilis</name>
    <dbReference type="NCBI Taxonomy" id="817"/>
    <lineage>
        <taxon>Bacteria</taxon>
        <taxon>Pseudomonadati</taxon>
        <taxon>Bacteroidota</taxon>
        <taxon>Bacteroidia</taxon>
        <taxon>Bacteroidales</taxon>
        <taxon>Bacteroidaceae</taxon>
        <taxon>Bacteroides</taxon>
    </lineage>
</organism>
<name>A0A1C0W8N3_BACFG</name>
<keyword evidence="9" id="KW-1208">Phospholipid metabolism</keyword>
<dbReference type="EMBL" id="PDCW01000039">
    <property type="protein sequence ID" value="PJY71460.1"/>
    <property type="molecule type" value="Genomic_DNA"/>
</dbReference>
<evidence type="ECO:0000313" key="11">
    <source>
        <dbReference type="Proteomes" id="UP000231846"/>
    </source>
</evidence>
<evidence type="ECO:0000313" key="10">
    <source>
        <dbReference type="EMBL" id="PJY71460.1"/>
    </source>
</evidence>
<keyword evidence="8" id="KW-0594">Phospholipid biosynthesis</keyword>
<proteinExistence type="predicted"/>
<evidence type="ECO:0000256" key="5">
    <source>
        <dbReference type="ARBA" id="ARBA00023002"/>
    </source>
</evidence>
<dbReference type="GO" id="GO:0046872">
    <property type="term" value="F:metal ion binding"/>
    <property type="evidence" value="ECO:0007669"/>
    <property type="project" value="UniProtKB-KW"/>
</dbReference>
<dbReference type="GO" id="GO:0050492">
    <property type="term" value="F:glycerol-1-phosphate dehydrogenase [NAD(P)+] activity"/>
    <property type="evidence" value="ECO:0007669"/>
    <property type="project" value="UniProtKB-EC"/>
</dbReference>
<keyword evidence="7" id="KW-0443">Lipid metabolism</keyword>
<evidence type="ECO:0000256" key="4">
    <source>
        <dbReference type="ARBA" id="ARBA00022857"/>
    </source>
</evidence>
<dbReference type="Gene3D" id="3.40.50.1970">
    <property type="match status" value="1"/>
</dbReference>
<keyword evidence="2" id="KW-0444">Lipid biosynthesis</keyword>
<protein>
    <submittedName>
        <fullName evidence="10">Glycerol-1-phosphate dehydrogenase (NAD(P)+)</fullName>
        <ecNumber evidence="10">1.1.1.261</ecNumber>
    </submittedName>
</protein>
<dbReference type="Gene3D" id="1.20.1090.10">
    <property type="entry name" value="Dehydroquinate synthase-like - alpha domain"/>
    <property type="match status" value="1"/>
</dbReference>
<keyword evidence="5 10" id="KW-0560">Oxidoreductase</keyword>
<evidence type="ECO:0000256" key="1">
    <source>
        <dbReference type="ARBA" id="ARBA00022490"/>
    </source>
</evidence>